<proteinExistence type="predicted"/>
<gene>
    <name evidence="3" type="ORF">BIGA_1269</name>
</gene>
<dbReference type="RefSeq" id="WP_033506518.1">
    <property type="nucleotide sequence ID" value="NZ_JGYX01000003.1"/>
</dbReference>
<dbReference type="eggNOG" id="COG3266">
    <property type="taxonomic scope" value="Bacteria"/>
</dbReference>
<dbReference type="Proteomes" id="UP000029046">
    <property type="component" value="Unassembled WGS sequence"/>
</dbReference>
<dbReference type="Pfam" id="PF03993">
    <property type="entry name" value="DUF349"/>
    <property type="match status" value="3"/>
</dbReference>
<feature type="coiled-coil region" evidence="1">
    <location>
        <begin position="145"/>
        <end position="202"/>
    </location>
</feature>
<keyword evidence="1" id="KW-0175">Coiled coil</keyword>
<feature type="region of interest" description="Disordered" evidence="2">
    <location>
        <begin position="41"/>
        <end position="81"/>
    </location>
</feature>
<reference evidence="3 4" key="1">
    <citation type="submission" date="2014-03" db="EMBL/GenBank/DDBJ databases">
        <title>Genomics of Bifidobacteria.</title>
        <authorList>
            <person name="Ventura M."/>
            <person name="Milani C."/>
            <person name="Lugli G.A."/>
        </authorList>
    </citation>
    <scope>NUCLEOTIDE SEQUENCE [LARGE SCALE GENOMIC DNA]</scope>
    <source>
        <strain evidence="3 4">LMG 11586</strain>
    </source>
</reference>
<keyword evidence="4" id="KW-1185">Reference proteome</keyword>
<sequence length="495" mass="55073">MADENVTTPENTTEITEQATAPAPEETVVVEETTVVEETVAEAPTPAPTPAAMPKPHAPSPAAFAKKTPQQHAPKRSTVTYSQADVTAAEAFGRVDDNGTVFVREGDAEREVGQFPDASKEEALALYARRYLDLKAKLDLFANRLKSANVKNREIDDTLKTLTEETAEPAVVGDIAAIKAQFEELKAEAAAKKAAIAEARKAAMDKAVAERTAIVEKAEALAASLGDNTNWRSTADKFRNLFEQWQEHQRTTIRIDKADADALWKRFSQARTTFNQARRKWAQARDNERNHAREAKEAIIAEANEIKDSTAWGETSRKFNELMGRWKQAGRAGRNEDDALWARFREAADTFFNARQADRDQTNSAEKENLSRKEELLKQAEALVPVADEAAAKKARQALAAIQEEWDQIGYVPREAMHRIESRLDAVDRQIKAVEDAAWKQTDPEADARKSSFEVQLTAQLAELDEKIAAEIDPKKKAALEAEKATKEQWLNAIR</sequence>
<feature type="compositionally biased region" description="Pro residues" evidence="2">
    <location>
        <begin position="45"/>
        <end position="59"/>
    </location>
</feature>
<comment type="caution">
    <text evidence="3">The sequence shown here is derived from an EMBL/GenBank/DDBJ whole genome shotgun (WGS) entry which is preliminary data.</text>
</comment>
<dbReference type="InterPro" id="IPR007139">
    <property type="entry name" value="DUF349"/>
</dbReference>
<feature type="region of interest" description="Disordered" evidence="2">
    <location>
        <begin position="1"/>
        <end position="26"/>
    </location>
</feature>
<name>A0A087APU8_9BIFI</name>
<evidence type="ECO:0000256" key="1">
    <source>
        <dbReference type="SAM" id="Coils"/>
    </source>
</evidence>
<organism evidence="3 4">
    <name type="scientific">Bifidobacterium pullorum subsp. gallinarum</name>
    <dbReference type="NCBI Taxonomy" id="78344"/>
    <lineage>
        <taxon>Bacteria</taxon>
        <taxon>Bacillati</taxon>
        <taxon>Actinomycetota</taxon>
        <taxon>Actinomycetes</taxon>
        <taxon>Bifidobacteriales</taxon>
        <taxon>Bifidobacteriaceae</taxon>
        <taxon>Bifidobacterium</taxon>
    </lineage>
</organism>
<accession>A0A087APU8</accession>
<evidence type="ECO:0000256" key="2">
    <source>
        <dbReference type="SAM" id="MobiDB-lite"/>
    </source>
</evidence>
<dbReference type="AlphaFoldDB" id="A0A087APU8"/>
<protein>
    <submittedName>
        <fullName evidence="3">DNA repair ATPase</fullName>
    </submittedName>
</protein>
<feature type="compositionally biased region" description="Polar residues" evidence="2">
    <location>
        <begin position="1"/>
        <end position="18"/>
    </location>
</feature>
<evidence type="ECO:0000313" key="4">
    <source>
        <dbReference type="Proteomes" id="UP000029046"/>
    </source>
</evidence>
<evidence type="ECO:0000313" key="3">
    <source>
        <dbReference type="EMBL" id="KFI60798.1"/>
    </source>
</evidence>
<dbReference type="OrthoDB" id="5422202at2"/>
<dbReference type="EMBL" id="JGYX01000003">
    <property type="protein sequence ID" value="KFI60798.1"/>
    <property type="molecule type" value="Genomic_DNA"/>
</dbReference>